<feature type="region of interest" description="Disordered" evidence="1">
    <location>
        <begin position="369"/>
        <end position="407"/>
    </location>
</feature>
<dbReference type="Proteomes" id="UP001054857">
    <property type="component" value="Unassembled WGS sequence"/>
</dbReference>
<accession>A0AAD3HMF0</accession>
<reference evidence="2 3" key="1">
    <citation type="journal article" date="2021" name="Sci. Rep.">
        <title>Genome sequencing of the multicellular alga Astrephomene provides insights into convergent evolution of germ-soma differentiation.</title>
        <authorList>
            <person name="Yamashita S."/>
            <person name="Yamamoto K."/>
            <person name="Matsuzaki R."/>
            <person name="Suzuki S."/>
            <person name="Yamaguchi H."/>
            <person name="Hirooka S."/>
            <person name="Minakuchi Y."/>
            <person name="Miyagishima S."/>
            <person name="Kawachi M."/>
            <person name="Toyoda A."/>
            <person name="Nozaki H."/>
        </authorList>
    </citation>
    <scope>NUCLEOTIDE SEQUENCE [LARGE SCALE GENOMIC DNA]</scope>
    <source>
        <strain evidence="2 3">NIES-4017</strain>
    </source>
</reference>
<organism evidence="2 3">
    <name type="scientific">Astrephomene gubernaculifera</name>
    <dbReference type="NCBI Taxonomy" id="47775"/>
    <lineage>
        <taxon>Eukaryota</taxon>
        <taxon>Viridiplantae</taxon>
        <taxon>Chlorophyta</taxon>
        <taxon>core chlorophytes</taxon>
        <taxon>Chlorophyceae</taxon>
        <taxon>CS clade</taxon>
        <taxon>Chlamydomonadales</taxon>
        <taxon>Astrephomenaceae</taxon>
        <taxon>Astrephomene</taxon>
    </lineage>
</organism>
<dbReference type="AlphaFoldDB" id="A0AAD3HMF0"/>
<name>A0AAD3HMF0_9CHLO</name>
<comment type="caution">
    <text evidence="2">The sequence shown here is derived from an EMBL/GenBank/DDBJ whole genome shotgun (WGS) entry which is preliminary data.</text>
</comment>
<sequence length="566" mass="57538">ASDGCGRDGTGGGSYAGDVTPTTYCLAGTPAMTLHQQPQLGSYALPLPIKADREVAVHVAPAAGLRHPYNVGPEHDVSTGSAGDSGGGIGGVGNRVPPLQLPRSAPLAGAGAGLETADRWLLQPLPATQLHQQQQQQHPVVGPTLLMASPAAQHGLLPTSDPTAQHNSGYMGRARSLPPAPSRVPFGRGSSWTGGSSTGGVTDGSGFRGGGCYSGGGGGFSGGGGPADAARRLLAPASALHAAVYLPPSTYLERLSIKIHNRRPDQLPTDIAAPMTDWLAGAGASMVQGFIRPGCTHLILDVLHGDQERLVSELCGGGGGADPRVAAERLVRAVLGCPRLDSTCHLHMQCGDKMLAINGSRVDLRRRLGRPVAAPPPVATAPTVDTASGRGATPSTTPPPAQRAAPDLEEPYADPWVNPELFGVSPLAVVAGQGFALELAGRGLAVRPGTTYHVRFRGRHLAVLHGDDLRTTEDVEVSGDDVAAAADADEWGSGDCAALVADAGIAAAGTATSVPYTRHGDVDDGLYGGGRRVFSGDGASSGGDYCSCGPEEEVGLLLVEPPLHAG</sequence>
<feature type="region of interest" description="Disordered" evidence="1">
    <location>
        <begin position="70"/>
        <end position="110"/>
    </location>
</feature>
<feature type="region of interest" description="Disordered" evidence="1">
    <location>
        <begin position="154"/>
        <end position="204"/>
    </location>
</feature>
<keyword evidence="3" id="KW-1185">Reference proteome</keyword>
<protein>
    <submittedName>
        <fullName evidence="2">Uncharacterized protein</fullName>
    </submittedName>
</protein>
<dbReference type="EMBL" id="BMAR01000010">
    <property type="protein sequence ID" value="GFR45680.1"/>
    <property type="molecule type" value="Genomic_DNA"/>
</dbReference>
<feature type="non-terminal residue" evidence="2">
    <location>
        <position position="566"/>
    </location>
</feature>
<evidence type="ECO:0000256" key="1">
    <source>
        <dbReference type="SAM" id="MobiDB-lite"/>
    </source>
</evidence>
<feature type="compositionally biased region" description="Gly residues" evidence="1">
    <location>
        <begin position="83"/>
        <end position="93"/>
    </location>
</feature>
<proteinExistence type="predicted"/>
<evidence type="ECO:0000313" key="3">
    <source>
        <dbReference type="Proteomes" id="UP001054857"/>
    </source>
</evidence>
<gene>
    <name evidence="2" type="ORF">Agub_g7094</name>
</gene>
<evidence type="ECO:0000313" key="2">
    <source>
        <dbReference type="EMBL" id="GFR45680.1"/>
    </source>
</evidence>
<feature type="non-terminal residue" evidence="2">
    <location>
        <position position="1"/>
    </location>
</feature>